<gene>
    <name evidence="1" type="ORF">BT67DRAFT_14188</name>
</gene>
<dbReference type="EMBL" id="MU853401">
    <property type="protein sequence ID" value="KAK4138562.1"/>
    <property type="molecule type" value="Genomic_DNA"/>
</dbReference>
<reference evidence="1" key="2">
    <citation type="submission" date="2023-05" db="EMBL/GenBank/DDBJ databases">
        <authorList>
            <consortium name="Lawrence Berkeley National Laboratory"/>
            <person name="Steindorff A."/>
            <person name="Hensen N."/>
            <person name="Bonometti L."/>
            <person name="Westerberg I."/>
            <person name="Brannstrom I.O."/>
            <person name="Guillou S."/>
            <person name="Cros-Aarteil S."/>
            <person name="Calhoun S."/>
            <person name="Haridas S."/>
            <person name="Kuo A."/>
            <person name="Mondo S."/>
            <person name="Pangilinan J."/>
            <person name="Riley R."/>
            <person name="Labutti K."/>
            <person name="Andreopoulos B."/>
            <person name="Lipzen A."/>
            <person name="Chen C."/>
            <person name="Yanf M."/>
            <person name="Daum C."/>
            <person name="Ng V."/>
            <person name="Clum A."/>
            <person name="Ohm R."/>
            <person name="Martin F."/>
            <person name="Silar P."/>
            <person name="Natvig D."/>
            <person name="Lalanne C."/>
            <person name="Gautier V."/>
            <person name="Ament-Velasquez S.L."/>
            <person name="Kruys A."/>
            <person name="Hutchinson M.I."/>
            <person name="Powell A.J."/>
            <person name="Barry K."/>
            <person name="Miller A.N."/>
            <person name="Grigoriev I.V."/>
            <person name="Debuchy R."/>
            <person name="Gladieux P."/>
            <person name="Thoren M.H."/>
            <person name="Johannesson H."/>
        </authorList>
    </citation>
    <scope>NUCLEOTIDE SEQUENCE</scope>
    <source>
        <strain evidence="1">CBS 123565</strain>
    </source>
</reference>
<dbReference type="Proteomes" id="UP001304895">
    <property type="component" value="Unassembled WGS sequence"/>
</dbReference>
<protein>
    <submittedName>
        <fullName evidence="1">Uncharacterized protein</fullName>
    </submittedName>
</protein>
<name>A0AAN6ZHF9_9PEZI</name>
<organism evidence="1 2">
    <name type="scientific">Trichocladium antarcticum</name>
    <dbReference type="NCBI Taxonomy" id="1450529"/>
    <lineage>
        <taxon>Eukaryota</taxon>
        <taxon>Fungi</taxon>
        <taxon>Dikarya</taxon>
        <taxon>Ascomycota</taxon>
        <taxon>Pezizomycotina</taxon>
        <taxon>Sordariomycetes</taxon>
        <taxon>Sordariomycetidae</taxon>
        <taxon>Sordariales</taxon>
        <taxon>Chaetomiaceae</taxon>
        <taxon>Trichocladium</taxon>
    </lineage>
</organism>
<dbReference type="AlphaFoldDB" id="A0AAN6ZHF9"/>
<sequence length="245" mass="26799">MYPYCRCVLSKPTFLVCLGRVRWYARAQNIGDVCCRGGWEAGVTWTLNPPQFRPGLKAAASEVDGDKPVSVKHAAGASPTPALRWGNRAHNPNLRDELSALVPGAVTDWLRKREERRNHQSILSQHWAIADPRGHRPTTMSAQPFLTRRQPSRKLGPAPGGAPAALNALPAPPQSACCSSALIPDRLASRCHRGLLPRLFATVKQGHGQAGRWSSKSTAKSNSKWKNSSKWNSYLASLTAARKID</sequence>
<evidence type="ECO:0000313" key="1">
    <source>
        <dbReference type="EMBL" id="KAK4138562.1"/>
    </source>
</evidence>
<accession>A0AAN6ZHF9</accession>
<comment type="caution">
    <text evidence="1">The sequence shown here is derived from an EMBL/GenBank/DDBJ whole genome shotgun (WGS) entry which is preliminary data.</text>
</comment>
<reference evidence="1" key="1">
    <citation type="journal article" date="2023" name="Mol. Phylogenet. Evol.">
        <title>Genome-scale phylogeny and comparative genomics of the fungal order Sordariales.</title>
        <authorList>
            <person name="Hensen N."/>
            <person name="Bonometti L."/>
            <person name="Westerberg I."/>
            <person name="Brannstrom I.O."/>
            <person name="Guillou S."/>
            <person name="Cros-Aarteil S."/>
            <person name="Calhoun S."/>
            <person name="Haridas S."/>
            <person name="Kuo A."/>
            <person name="Mondo S."/>
            <person name="Pangilinan J."/>
            <person name="Riley R."/>
            <person name="LaButti K."/>
            <person name="Andreopoulos B."/>
            <person name="Lipzen A."/>
            <person name="Chen C."/>
            <person name="Yan M."/>
            <person name="Daum C."/>
            <person name="Ng V."/>
            <person name="Clum A."/>
            <person name="Steindorff A."/>
            <person name="Ohm R.A."/>
            <person name="Martin F."/>
            <person name="Silar P."/>
            <person name="Natvig D.O."/>
            <person name="Lalanne C."/>
            <person name="Gautier V."/>
            <person name="Ament-Velasquez S.L."/>
            <person name="Kruys A."/>
            <person name="Hutchinson M.I."/>
            <person name="Powell A.J."/>
            <person name="Barry K."/>
            <person name="Miller A.N."/>
            <person name="Grigoriev I.V."/>
            <person name="Debuchy R."/>
            <person name="Gladieux P."/>
            <person name="Hiltunen Thoren M."/>
            <person name="Johannesson H."/>
        </authorList>
    </citation>
    <scope>NUCLEOTIDE SEQUENCE</scope>
    <source>
        <strain evidence="1">CBS 123565</strain>
    </source>
</reference>
<proteinExistence type="predicted"/>
<keyword evidence="2" id="KW-1185">Reference proteome</keyword>
<evidence type="ECO:0000313" key="2">
    <source>
        <dbReference type="Proteomes" id="UP001304895"/>
    </source>
</evidence>